<dbReference type="RefSeq" id="WP_083029542.1">
    <property type="nucleotide sequence ID" value="NZ_AP022618.1"/>
</dbReference>
<keyword evidence="2" id="KW-0732">Signal</keyword>
<accession>A0A1X0DKC3</accession>
<sequence>MNRTLFTARAVCCAAIATVGLIGAPAAGAANTWGAIAVSPQGDWGTSVSQPDEMTAKQVAKGICGNGCKVVATFAGQTCAALVKGGTDNKFYTATDSDPFRAFDKAQRDANNHQNAETSLIANPCNDPASQPNG</sequence>
<evidence type="ECO:0000256" key="1">
    <source>
        <dbReference type="SAM" id="MobiDB-lite"/>
    </source>
</evidence>
<organism evidence="3 4">
    <name type="scientific">Mycolicibacterium insubricum</name>
    <dbReference type="NCBI Taxonomy" id="444597"/>
    <lineage>
        <taxon>Bacteria</taxon>
        <taxon>Bacillati</taxon>
        <taxon>Actinomycetota</taxon>
        <taxon>Actinomycetes</taxon>
        <taxon>Mycobacteriales</taxon>
        <taxon>Mycobacteriaceae</taxon>
        <taxon>Mycolicibacterium</taxon>
    </lineage>
</organism>
<dbReference type="EMBL" id="MVHS01000006">
    <property type="protein sequence ID" value="ORA72844.1"/>
    <property type="molecule type" value="Genomic_DNA"/>
</dbReference>
<feature type="compositionally biased region" description="Polar residues" evidence="1">
    <location>
        <begin position="112"/>
        <end position="121"/>
    </location>
</feature>
<dbReference type="Proteomes" id="UP000192801">
    <property type="component" value="Unassembled WGS sequence"/>
</dbReference>
<feature type="region of interest" description="Disordered" evidence="1">
    <location>
        <begin position="107"/>
        <end position="134"/>
    </location>
</feature>
<evidence type="ECO:0000256" key="2">
    <source>
        <dbReference type="SAM" id="SignalP"/>
    </source>
</evidence>
<dbReference type="Pfam" id="PF13827">
    <property type="entry name" value="DUF4189"/>
    <property type="match status" value="1"/>
</dbReference>
<comment type="caution">
    <text evidence="3">The sequence shown here is derived from an EMBL/GenBank/DDBJ whole genome shotgun (WGS) entry which is preliminary data.</text>
</comment>
<dbReference type="AlphaFoldDB" id="A0A1X0DKC3"/>
<protein>
    <submittedName>
        <fullName evidence="3">Uncharacterized protein</fullName>
    </submittedName>
</protein>
<feature type="signal peptide" evidence="2">
    <location>
        <begin position="1"/>
        <end position="29"/>
    </location>
</feature>
<keyword evidence="4" id="KW-1185">Reference proteome</keyword>
<dbReference type="InterPro" id="IPR025240">
    <property type="entry name" value="DUF4189"/>
</dbReference>
<gene>
    <name evidence="3" type="ORF">BST26_04410</name>
</gene>
<evidence type="ECO:0000313" key="4">
    <source>
        <dbReference type="Proteomes" id="UP000192801"/>
    </source>
</evidence>
<dbReference type="STRING" id="444597.BST26_04410"/>
<reference evidence="3 4" key="1">
    <citation type="submission" date="2016-12" db="EMBL/GenBank/DDBJ databases">
        <title>The new phylogeny of genus Mycobacterium.</title>
        <authorList>
            <person name="Tortoli E."/>
            <person name="Trovato A."/>
            <person name="Cirillo D.M."/>
        </authorList>
    </citation>
    <scope>NUCLEOTIDE SEQUENCE [LARGE SCALE GENOMIC DNA]</scope>
    <source>
        <strain evidence="3 4">DSM 45130</strain>
    </source>
</reference>
<name>A0A1X0DKC3_9MYCO</name>
<proteinExistence type="predicted"/>
<evidence type="ECO:0000313" key="3">
    <source>
        <dbReference type="EMBL" id="ORA72844.1"/>
    </source>
</evidence>
<feature type="chain" id="PRO_5043713861" evidence="2">
    <location>
        <begin position="30"/>
        <end position="134"/>
    </location>
</feature>